<gene>
    <name evidence="1" type="ORF">HZT40_11290</name>
</gene>
<evidence type="ECO:0000313" key="2">
    <source>
        <dbReference type="Proteomes" id="UP000510621"/>
    </source>
</evidence>
<sequence>MADFTVSGDIDQIAIGKQLLAGMDTDGFPAIPVSRSSFWLLAFRQAVFRSRVALSG</sequence>
<proteinExistence type="predicted"/>
<keyword evidence="2" id="KW-1185">Reference proteome</keyword>
<evidence type="ECO:0000313" key="1">
    <source>
        <dbReference type="EMBL" id="QLQ32073.1"/>
    </source>
</evidence>
<organism evidence="1 2">
    <name type="scientific">Candidatus Thiothrix singaporensis</name>
    <dbReference type="NCBI Taxonomy" id="2799669"/>
    <lineage>
        <taxon>Bacteria</taxon>
        <taxon>Pseudomonadati</taxon>
        <taxon>Pseudomonadota</taxon>
        <taxon>Gammaproteobacteria</taxon>
        <taxon>Thiotrichales</taxon>
        <taxon>Thiotrichaceae</taxon>
        <taxon>Thiothrix</taxon>
    </lineage>
</organism>
<dbReference type="AlphaFoldDB" id="A0A7L6ASM0"/>
<name>A0A7L6ASM0_9GAMM</name>
<accession>A0A7L6ASM0</accession>
<reference evidence="1" key="1">
    <citation type="submission" date="2020-06" db="EMBL/GenBank/DDBJ databases">
        <title>Analysis procedures for assessing recovery of high quality, complete, closed genomes from Nanopore long read metagenome sequencing.</title>
        <authorList>
            <person name="Bessarab I."/>
            <person name="Arumugam K."/>
            <person name="Haryono M."/>
            <person name="Liu X."/>
            <person name="Roy S."/>
            <person name="Zuniga-Montanez R.E."/>
            <person name="Qiu G."/>
            <person name="Drautz-Moses D.I."/>
            <person name="Law Y.Y."/>
            <person name="Wuertz S."/>
            <person name="Lauro F.M."/>
            <person name="Huson D.H."/>
            <person name="Williams R.B."/>
        </authorList>
    </citation>
    <scope>NUCLEOTIDE SEQUENCE [LARGE SCALE GENOMIC DNA]</scope>
    <source>
        <strain evidence="1">SSD2</strain>
    </source>
</reference>
<dbReference type="Proteomes" id="UP000510621">
    <property type="component" value="Chromosome"/>
</dbReference>
<dbReference type="KEGG" id="this:HZT40_11290"/>
<dbReference type="EMBL" id="CP059265">
    <property type="protein sequence ID" value="QLQ32073.1"/>
    <property type="molecule type" value="Genomic_DNA"/>
</dbReference>
<protein>
    <submittedName>
        <fullName evidence="1">Uncharacterized protein</fullName>
    </submittedName>
</protein>